<evidence type="ECO:0000313" key="2">
    <source>
        <dbReference type="EMBL" id="RUR86848.1"/>
    </source>
</evidence>
<reference evidence="2 3" key="1">
    <citation type="journal article" date="2019" name="Genome Biol. Evol.">
        <title>Day and night: Metabolic profiles and evolutionary relationships of six axenic non-marine cyanobacteria.</title>
        <authorList>
            <person name="Will S.E."/>
            <person name="Henke P."/>
            <person name="Boedeker C."/>
            <person name="Huang S."/>
            <person name="Brinkmann H."/>
            <person name="Rohde M."/>
            <person name="Jarek M."/>
            <person name="Friedl T."/>
            <person name="Seufert S."/>
            <person name="Schumacher M."/>
            <person name="Overmann J."/>
            <person name="Neumann-Schaal M."/>
            <person name="Petersen J."/>
        </authorList>
    </citation>
    <scope>NUCLEOTIDE SEQUENCE [LARGE SCALE GENOMIC DNA]</scope>
    <source>
        <strain evidence="2 3">PCC 6912</strain>
    </source>
</reference>
<feature type="compositionally biased region" description="Polar residues" evidence="1">
    <location>
        <begin position="8"/>
        <end position="18"/>
    </location>
</feature>
<feature type="region of interest" description="Disordered" evidence="1">
    <location>
        <begin position="1"/>
        <end position="96"/>
    </location>
</feature>
<comment type="caution">
    <text evidence="2">The sequence shown here is derived from an EMBL/GenBank/DDBJ whole genome shotgun (WGS) entry which is preliminary data.</text>
</comment>
<gene>
    <name evidence="2" type="ORF">PCC6912_02910</name>
</gene>
<evidence type="ECO:0000313" key="3">
    <source>
        <dbReference type="Proteomes" id="UP000268857"/>
    </source>
</evidence>
<dbReference type="RefSeq" id="WP_016874237.1">
    <property type="nucleotide sequence ID" value="NZ_AJLN01000116.1"/>
</dbReference>
<dbReference type="OrthoDB" id="516059at2"/>
<protein>
    <submittedName>
        <fullName evidence="2">Uncharacterized protein</fullName>
    </submittedName>
</protein>
<accession>A0A433NRK5</accession>
<evidence type="ECO:0000256" key="1">
    <source>
        <dbReference type="SAM" id="MobiDB-lite"/>
    </source>
</evidence>
<organism evidence="2 3">
    <name type="scientific">Chlorogloeopsis fritschii PCC 6912</name>
    <dbReference type="NCBI Taxonomy" id="211165"/>
    <lineage>
        <taxon>Bacteria</taxon>
        <taxon>Bacillati</taxon>
        <taxon>Cyanobacteriota</taxon>
        <taxon>Cyanophyceae</taxon>
        <taxon>Nostocales</taxon>
        <taxon>Chlorogloeopsidaceae</taxon>
        <taxon>Chlorogloeopsis</taxon>
    </lineage>
</organism>
<sequence>MNPKEFYNPNTPGATQHGSGELTPDAGSDTSRADYSGVGTPAIQYPEVSESDEQPDLNDSVHESDNVDVPIPDPSTGEQEENVVDRQMGIIGRAAG</sequence>
<dbReference type="EMBL" id="RSCJ01000001">
    <property type="protein sequence ID" value="RUR86848.1"/>
    <property type="molecule type" value="Genomic_DNA"/>
</dbReference>
<keyword evidence="3" id="KW-1185">Reference proteome</keyword>
<proteinExistence type="predicted"/>
<name>A0A433NRK5_CHLFR</name>
<dbReference type="Proteomes" id="UP000268857">
    <property type="component" value="Unassembled WGS sequence"/>
</dbReference>
<dbReference type="AlphaFoldDB" id="A0A433NRK5"/>